<name>A0A4R3J195_9RHOB</name>
<dbReference type="GO" id="GO:0003677">
    <property type="term" value="F:DNA binding"/>
    <property type="evidence" value="ECO:0007669"/>
    <property type="project" value="InterPro"/>
</dbReference>
<accession>A0A4R3J195</accession>
<reference evidence="2 3" key="1">
    <citation type="submission" date="2019-03" db="EMBL/GenBank/DDBJ databases">
        <title>Genomic Encyclopedia of Type Strains, Phase IV (KMG-IV): sequencing the most valuable type-strain genomes for metagenomic binning, comparative biology and taxonomic classification.</title>
        <authorList>
            <person name="Goeker M."/>
        </authorList>
    </citation>
    <scope>NUCLEOTIDE SEQUENCE [LARGE SCALE GENOMIC DNA]</scope>
    <source>
        <strain evidence="2 3">DSM 104836</strain>
    </source>
</reference>
<dbReference type="InterPro" id="IPR036390">
    <property type="entry name" value="WH_DNA-bd_sf"/>
</dbReference>
<dbReference type="InterPro" id="IPR012712">
    <property type="entry name" value="HpaR/FarR"/>
</dbReference>
<dbReference type="GO" id="GO:0006950">
    <property type="term" value="P:response to stress"/>
    <property type="evidence" value="ECO:0007669"/>
    <property type="project" value="TreeGrafter"/>
</dbReference>
<dbReference type="GO" id="GO:0003700">
    <property type="term" value="F:DNA-binding transcription factor activity"/>
    <property type="evidence" value="ECO:0007669"/>
    <property type="project" value="InterPro"/>
</dbReference>
<dbReference type="Gene3D" id="1.10.10.10">
    <property type="entry name" value="Winged helix-like DNA-binding domain superfamily/Winged helix DNA-binding domain"/>
    <property type="match status" value="1"/>
</dbReference>
<sequence length="149" mass="16435">MNNKLPSTSRSLPIALIRAREAVMAPVRSMLAASGLTEQQWRVLRVLDECGPQDTTDVAERASLLLPSLSRILRTMSDKGLITRTQHSTDRRRQTLAITAQGLDVIEQNREEAAAIAVAIKARLGDENYEALLDLLELVTEEHKPPPSA</sequence>
<dbReference type="SUPFAM" id="SSF46785">
    <property type="entry name" value="Winged helix' DNA-binding domain"/>
    <property type="match status" value="1"/>
</dbReference>
<dbReference type="InterPro" id="IPR000835">
    <property type="entry name" value="HTH_MarR-typ"/>
</dbReference>
<comment type="caution">
    <text evidence="2">The sequence shown here is derived from an EMBL/GenBank/DDBJ whole genome shotgun (WGS) entry which is preliminary data.</text>
</comment>
<dbReference type="OrthoDB" id="8588347at2"/>
<dbReference type="PANTHER" id="PTHR33164">
    <property type="entry name" value="TRANSCRIPTIONAL REGULATOR, MARR FAMILY"/>
    <property type="match status" value="1"/>
</dbReference>
<dbReference type="AlphaFoldDB" id="A0A4R3J195"/>
<gene>
    <name evidence="2" type="ORF">EDD52_12213</name>
</gene>
<organism evidence="2 3">
    <name type="scientific">Primorskyibacter sedentarius</name>
    <dbReference type="NCBI Taxonomy" id="745311"/>
    <lineage>
        <taxon>Bacteria</taxon>
        <taxon>Pseudomonadati</taxon>
        <taxon>Pseudomonadota</taxon>
        <taxon>Alphaproteobacteria</taxon>
        <taxon>Rhodobacterales</taxon>
        <taxon>Roseobacteraceae</taxon>
        <taxon>Primorskyibacter</taxon>
    </lineage>
</organism>
<evidence type="ECO:0000313" key="3">
    <source>
        <dbReference type="Proteomes" id="UP000295696"/>
    </source>
</evidence>
<dbReference type="Proteomes" id="UP000295696">
    <property type="component" value="Unassembled WGS sequence"/>
</dbReference>
<protein>
    <submittedName>
        <fullName evidence="2">MarR family transcriptional regulator</fullName>
    </submittedName>
</protein>
<evidence type="ECO:0000259" key="1">
    <source>
        <dbReference type="PROSITE" id="PS50995"/>
    </source>
</evidence>
<evidence type="ECO:0000313" key="2">
    <source>
        <dbReference type="EMBL" id="TCS59054.1"/>
    </source>
</evidence>
<dbReference type="NCBIfam" id="TIGR02337">
    <property type="entry name" value="HpaR"/>
    <property type="match status" value="1"/>
</dbReference>
<keyword evidence="3" id="KW-1185">Reference proteome</keyword>
<dbReference type="Pfam" id="PF01047">
    <property type="entry name" value="MarR"/>
    <property type="match status" value="1"/>
</dbReference>
<dbReference type="InterPro" id="IPR036388">
    <property type="entry name" value="WH-like_DNA-bd_sf"/>
</dbReference>
<dbReference type="PANTHER" id="PTHR33164:SF13">
    <property type="entry name" value="4-HYDROXYPHENYLACETATE CATABOLISM PROTEIN"/>
    <property type="match status" value="1"/>
</dbReference>
<dbReference type="InterPro" id="IPR039422">
    <property type="entry name" value="MarR/SlyA-like"/>
</dbReference>
<dbReference type="RefSeq" id="WP_132248171.1">
    <property type="nucleotide sequence ID" value="NZ_CBDUOC010000171.1"/>
</dbReference>
<feature type="domain" description="HTH marR-type" evidence="1">
    <location>
        <begin position="9"/>
        <end position="141"/>
    </location>
</feature>
<proteinExistence type="predicted"/>
<dbReference type="GO" id="GO:0045892">
    <property type="term" value="P:negative regulation of DNA-templated transcription"/>
    <property type="evidence" value="ECO:0007669"/>
    <property type="project" value="InterPro"/>
</dbReference>
<dbReference type="EMBL" id="SLZU01000022">
    <property type="protein sequence ID" value="TCS59054.1"/>
    <property type="molecule type" value="Genomic_DNA"/>
</dbReference>
<dbReference type="SMART" id="SM00347">
    <property type="entry name" value="HTH_MARR"/>
    <property type="match status" value="1"/>
</dbReference>
<dbReference type="PROSITE" id="PS50995">
    <property type="entry name" value="HTH_MARR_2"/>
    <property type="match status" value="1"/>
</dbReference>